<gene>
    <name evidence="2" type="ORF">NOO_LOCUS10939</name>
</gene>
<dbReference type="InterPro" id="IPR000668">
    <property type="entry name" value="Peptidase_C1A_C"/>
</dbReference>
<reference evidence="2 3" key="1">
    <citation type="submission" date="2018-08" db="EMBL/GenBank/DDBJ databases">
        <authorList>
            <person name="Laetsch R D."/>
            <person name="Stevens L."/>
            <person name="Kumar S."/>
            <person name="Blaxter L. M."/>
        </authorList>
    </citation>
    <scope>NUCLEOTIDE SEQUENCE [LARGE SCALE GENOMIC DNA]</scope>
</reference>
<protein>
    <recommendedName>
        <fullName evidence="1">Peptidase C1A papain C-terminal domain-containing protein</fullName>
    </recommendedName>
</protein>
<sequence length="96" mass="11116">DPVELIKREIYLYGPTLACFAASEDLQHYDSGIYHPINHSISSKIYGHCVKMLGWGEENNQKYWLYMNTWGRHWGEYGFFRASQSELPEDVIGGSL</sequence>
<dbReference type="GO" id="GO:0008234">
    <property type="term" value="F:cysteine-type peptidase activity"/>
    <property type="evidence" value="ECO:0007669"/>
    <property type="project" value="InterPro"/>
</dbReference>
<feature type="non-terminal residue" evidence="2">
    <location>
        <position position="1"/>
    </location>
</feature>
<dbReference type="Proteomes" id="UP000271087">
    <property type="component" value="Unassembled WGS sequence"/>
</dbReference>
<dbReference type="AlphaFoldDB" id="A0A3P7K775"/>
<dbReference type="SUPFAM" id="SSF54001">
    <property type="entry name" value="Cysteine proteinases"/>
    <property type="match status" value="1"/>
</dbReference>
<dbReference type="OrthoDB" id="640249at2759"/>
<dbReference type="GO" id="GO:0006508">
    <property type="term" value="P:proteolysis"/>
    <property type="evidence" value="ECO:0007669"/>
    <property type="project" value="InterPro"/>
</dbReference>
<dbReference type="InterPro" id="IPR038765">
    <property type="entry name" value="Papain-like_cys_pep_sf"/>
</dbReference>
<evidence type="ECO:0000313" key="2">
    <source>
        <dbReference type="EMBL" id="VDM94666.1"/>
    </source>
</evidence>
<evidence type="ECO:0000259" key="1">
    <source>
        <dbReference type="Pfam" id="PF00112"/>
    </source>
</evidence>
<proteinExistence type="predicted"/>
<dbReference type="EMBL" id="UYRW01006918">
    <property type="protein sequence ID" value="VDM94666.1"/>
    <property type="molecule type" value="Genomic_DNA"/>
</dbReference>
<dbReference type="Pfam" id="PF00112">
    <property type="entry name" value="Peptidase_C1"/>
    <property type="match status" value="1"/>
</dbReference>
<accession>A0A3P7K775</accession>
<keyword evidence="3" id="KW-1185">Reference proteome</keyword>
<organism evidence="2 3">
    <name type="scientific">Onchocerca ochengi</name>
    <name type="common">Filarial nematode worm</name>
    <dbReference type="NCBI Taxonomy" id="42157"/>
    <lineage>
        <taxon>Eukaryota</taxon>
        <taxon>Metazoa</taxon>
        <taxon>Ecdysozoa</taxon>
        <taxon>Nematoda</taxon>
        <taxon>Chromadorea</taxon>
        <taxon>Rhabditida</taxon>
        <taxon>Spirurina</taxon>
        <taxon>Spiruromorpha</taxon>
        <taxon>Filarioidea</taxon>
        <taxon>Onchocercidae</taxon>
        <taxon>Onchocerca</taxon>
    </lineage>
</organism>
<name>A0A3P7K775_ONCOC</name>
<dbReference type="Gene3D" id="3.90.70.10">
    <property type="entry name" value="Cysteine proteinases"/>
    <property type="match status" value="1"/>
</dbReference>
<evidence type="ECO:0000313" key="3">
    <source>
        <dbReference type="Proteomes" id="UP000271087"/>
    </source>
</evidence>
<feature type="domain" description="Peptidase C1A papain C-terminal" evidence="1">
    <location>
        <begin position="6"/>
        <end position="85"/>
    </location>
</feature>